<accession>A0A0A9GRB7</accession>
<evidence type="ECO:0000313" key="2">
    <source>
        <dbReference type="EMBL" id="JAE27680.1"/>
    </source>
</evidence>
<feature type="region of interest" description="Disordered" evidence="1">
    <location>
        <begin position="1"/>
        <end position="33"/>
    </location>
</feature>
<dbReference type="EMBL" id="GBRH01170216">
    <property type="protein sequence ID" value="JAE27680.1"/>
    <property type="molecule type" value="Transcribed_RNA"/>
</dbReference>
<organism evidence="2">
    <name type="scientific">Arundo donax</name>
    <name type="common">Giant reed</name>
    <name type="synonym">Donax arundinaceus</name>
    <dbReference type="NCBI Taxonomy" id="35708"/>
    <lineage>
        <taxon>Eukaryota</taxon>
        <taxon>Viridiplantae</taxon>
        <taxon>Streptophyta</taxon>
        <taxon>Embryophyta</taxon>
        <taxon>Tracheophyta</taxon>
        <taxon>Spermatophyta</taxon>
        <taxon>Magnoliopsida</taxon>
        <taxon>Liliopsida</taxon>
        <taxon>Poales</taxon>
        <taxon>Poaceae</taxon>
        <taxon>PACMAD clade</taxon>
        <taxon>Arundinoideae</taxon>
        <taxon>Arundineae</taxon>
        <taxon>Arundo</taxon>
    </lineage>
</organism>
<protein>
    <submittedName>
        <fullName evidence="2">Uncharacterized protein</fullName>
    </submittedName>
</protein>
<proteinExistence type="predicted"/>
<sequence>MGRRRGGGGGGGNGGPGTRRATWSTTWSRSRSP</sequence>
<name>A0A0A9GRB7_ARUDO</name>
<evidence type="ECO:0000256" key="1">
    <source>
        <dbReference type="SAM" id="MobiDB-lite"/>
    </source>
</evidence>
<feature type="compositionally biased region" description="Low complexity" evidence="1">
    <location>
        <begin position="18"/>
        <end position="33"/>
    </location>
</feature>
<reference evidence="2" key="1">
    <citation type="submission" date="2014-09" db="EMBL/GenBank/DDBJ databases">
        <authorList>
            <person name="Magalhaes I.L.F."/>
            <person name="Oliveira U."/>
            <person name="Santos F.R."/>
            <person name="Vidigal T.H.D.A."/>
            <person name="Brescovit A.D."/>
            <person name="Santos A.J."/>
        </authorList>
    </citation>
    <scope>NUCLEOTIDE SEQUENCE</scope>
    <source>
        <tissue evidence="2">Shoot tissue taken approximately 20 cm above the soil surface</tissue>
    </source>
</reference>
<feature type="compositionally biased region" description="Gly residues" evidence="1">
    <location>
        <begin position="7"/>
        <end position="17"/>
    </location>
</feature>
<dbReference type="AlphaFoldDB" id="A0A0A9GRB7"/>
<reference evidence="2" key="2">
    <citation type="journal article" date="2015" name="Data Brief">
        <title>Shoot transcriptome of the giant reed, Arundo donax.</title>
        <authorList>
            <person name="Barrero R.A."/>
            <person name="Guerrero F.D."/>
            <person name="Moolhuijzen P."/>
            <person name="Goolsby J.A."/>
            <person name="Tidwell J."/>
            <person name="Bellgard S.E."/>
            <person name="Bellgard M.I."/>
        </authorList>
    </citation>
    <scope>NUCLEOTIDE SEQUENCE</scope>
    <source>
        <tissue evidence="2">Shoot tissue taken approximately 20 cm above the soil surface</tissue>
    </source>
</reference>